<dbReference type="Proteomes" id="UP000607653">
    <property type="component" value="Unassembled WGS sequence"/>
</dbReference>
<sequence>MASTTAINSLFSTNTANCVWKITHFRRATVNSFIGLRKTTLENYHSLSLTKSLSSKPNPRRFHILASKSSPKLFGRNLRVSVIGRDPPGSSALMAVVEVSAAQYMLARARDGCRCKKDPILKKKRGKGSD</sequence>
<dbReference type="EMBL" id="DUZY01000002">
    <property type="protein sequence ID" value="DAD26880.1"/>
    <property type="molecule type" value="Genomic_DNA"/>
</dbReference>
<organism evidence="1 2">
    <name type="scientific">Nelumbo nucifera</name>
    <name type="common">Sacred lotus</name>
    <dbReference type="NCBI Taxonomy" id="4432"/>
    <lineage>
        <taxon>Eukaryota</taxon>
        <taxon>Viridiplantae</taxon>
        <taxon>Streptophyta</taxon>
        <taxon>Embryophyta</taxon>
        <taxon>Tracheophyta</taxon>
        <taxon>Spermatophyta</taxon>
        <taxon>Magnoliopsida</taxon>
        <taxon>Proteales</taxon>
        <taxon>Nelumbonaceae</taxon>
        <taxon>Nelumbo</taxon>
    </lineage>
</organism>
<evidence type="ECO:0000313" key="2">
    <source>
        <dbReference type="Proteomes" id="UP000607653"/>
    </source>
</evidence>
<keyword evidence="2" id="KW-1185">Reference proteome</keyword>
<proteinExistence type="predicted"/>
<dbReference type="AlphaFoldDB" id="A0A822Y2P7"/>
<evidence type="ECO:0000313" key="1">
    <source>
        <dbReference type="EMBL" id="DAD26880.1"/>
    </source>
</evidence>
<name>A0A822Y2P7_NELNU</name>
<protein>
    <submittedName>
        <fullName evidence="1">Uncharacterized protein</fullName>
    </submittedName>
</protein>
<gene>
    <name evidence="1" type="ORF">HUJ06_028348</name>
</gene>
<reference evidence="1 2" key="1">
    <citation type="journal article" date="2020" name="Mol. Biol. Evol.">
        <title>Distinct Expression and Methylation Patterns for Genes with Different Fates following a Single Whole-Genome Duplication in Flowering Plants.</title>
        <authorList>
            <person name="Shi T."/>
            <person name="Rahmani R.S."/>
            <person name="Gugger P.F."/>
            <person name="Wang M."/>
            <person name="Li H."/>
            <person name="Zhang Y."/>
            <person name="Li Z."/>
            <person name="Wang Q."/>
            <person name="Van de Peer Y."/>
            <person name="Marchal K."/>
            <person name="Chen J."/>
        </authorList>
    </citation>
    <scope>NUCLEOTIDE SEQUENCE [LARGE SCALE GENOMIC DNA]</scope>
    <source>
        <tissue evidence="1">Leaf</tissue>
    </source>
</reference>
<comment type="caution">
    <text evidence="1">The sequence shown here is derived from an EMBL/GenBank/DDBJ whole genome shotgun (WGS) entry which is preliminary data.</text>
</comment>
<accession>A0A822Y2P7</accession>